<dbReference type="AlphaFoldDB" id="A0AAW2MDE3"/>
<keyword evidence="1" id="KW-0812">Transmembrane</keyword>
<reference evidence="2" key="2">
    <citation type="journal article" date="2024" name="Plant">
        <title>Genomic evolution and insights into agronomic trait innovations of Sesamum species.</title>
        <authorList>
            <person name="Miao H."/>
            <person name="Wang L."/>
            <person name="Qu L."/>
            <person name="Liu H."/>
            <person name="Sun Y."/>
            <person name="Le M."/>
            <person name="Wang Q."/>
            <person name="Wei S."/>
            <person name="Zheng Y."/>
            <person name="Lin W."/>
            <person name="Duan Y."/>
            <person name="Cao H."/>
            <person name="Xiong S."/>
            <person name="Wang X."/>
            <person name="Wei L."/>
            <person name="Li C."/>
            <person name="Ma Q."/>
            <person name="Ju M."/>
            <person name="Zhao R."/>
            <person name="Li G."/>
            <person name="Mu C."/>
            <person name="Tian Q."/>
            <person name="Mei H."/>
            <person name="Zhang T."/>
            <person name="Gao T."/>
            <person name="Zhang H."/>
        </authorList>
    </citation>
    <scope>NUCLEOTIDE SEQUENCE</scope>
    <source>
        <strain evidence="2">G02</strain>
    </source>
</reference>
<reference evidence="2" key="1">
    <citation type="submission" date="2020-06" db="EMBL/GenBank/DDBJ databases">
        <authorList>
            <person name="Li T."/>
            <person name="Hu X."/>
            <person name="Zhang T."/>
            <person name="Song X."/>
            <person name="Zhang H."/>
            <person name="Dai N."/>
            <person name="Sheng W."/>
            <person name="Hou X."/>
            <person name="Wei L."/>
        </authorList>
    </citation>
    <scope>NUCLEOTIDE SEQUENCE</scope>
    <source>
        <strain evidence="2">G02</strain>
        <tissue evidence="2">Leaf</tissue>
    </source>
</reference>
<evidence type="ECO:0000313" key="2">
    <source>
        <dbReference type="EMBL" id="KAL0328998.1"/>
    </source>
</evidence>
<accession>A0AAW2MDE3</accession>
<comment type="caution">
    <text evidence="2">The sequence shown here is derived from an EMBL/GenBank/DDBJ whole genome shotgun (WGS) entry which is preliminary data.</text>
</comment>
<evidence type="ECO:0000256" key="1">
    <source>
        <dbReference type="SAM" id="Phobius"/>
    </source>
</evidence>
<keyword evidence="1" id="KW-0472">Membrane</keyword>
<proteinExistence type="predicted"/>
<dbReference type="EMBL" id="JACGWJ010000022">
    <property type="protein sequence ID" value="KAL0328998.1"/>
    <property type="molecule type" value="Genomic_DNA"/>
</dbReference>
<feature type="transmembrane region" description="Helical" evidence="1">
    <location>
        <begin position="20"/>
        <end position="45"/>
    </location>
</feature>
<keyword evidence="1" id="KW-1133">Transmembrane helix</keyword>
<gene>
    <name evidence="2" type="ORF">Sradi_4886500</name>
</gene>
<protein>
    <submittedName>
        <fullName evidence="2">Uncharacterized protein</fullName>
    </submittedName>
</protein>
<sequence length="55" mass="6034">MDALQAGWKEEHPPLQLRFAAAFCYCCSCVLLMLQLFFAAASVLLRGSNPMVLTG</sequence>
<name>A0AAW2MDE3_SESRA</name>
<organism evidence="2">
    <name type="scientific">Sesamum radiatum</name>
    <name type="common">Black benniseed</name>
    <dbReference type="NCBI Taxonomy" id="300843"/>
    <lineage>
        <taxon>Eukaryota</taxon>
        <taxon>Viridiplantae</taxon>
        <taxon>Streptophyta</taxon>
        <taxon>Embryophyta</taxon>
        <taxon>Tracheophyta</taxon>
        <taxon>Spermatophyta</taxon>
        <taxon>Magnoliopsida</taxon>
        <taxon>eudicotyledons</taxon>
        <taxon>Gunneridae</taxon>
        <taxon>Pentapetalae</taxon>
        <taxon>asterids</taxon>
        <taxon>lamiids</taxon>
        <taxon>Lamiales</taxon>
        <taxon>Pedaliaceae</taxon>
        <taxon>Sesamum</taxon>
    </lineage>
</organism>